<organism evidence="1 2">
    <name type="scientific">Platanthera guangdongensis</name>
    <dbReference type="NCBI Taxonomy" id="2320717"/>
    <lineage>
        <taxon>Eukaryota</taxon>
        <taxon>Viridiplantae</taxon>
        <taxon>Streptophyta</taxon>
        <taxon>Embryophyta</taxon>
        <taxon>Tracheophyta</taxon>
        <taxon>Spermatophyta</taxon>
        <taxon>Magnoliopsida</taxon>
        <taxon>Liliopsida</taxon>
        <taxon>Asparagales</taxon>
        <taxon>Orchidaceae</taxon>
        <taxon>Orchidoideae</taxon>
        <taxon>Orchideae</taxon>
        <taxon>Orchidinae</taxon>
        <taxon>Platanthera</taxon>
    </lineage>
</organism>
<proteinExistence type="predicted"/>
<name>A0ABR2LMV0_9ASPA</name>
<evidence type="ECO:0000313" key="1">
    <source>
        <dbReference type="EMBL" id="KAK8945630.1"/>
    </source>
</evidence>
<dbReference type="Proteomes" id="UP001412067">
    <property type="component" value="Unassembled WGS sequence"/>
</dbReference>
<gene>
    <name evidence="1" type="ORF">KSP40_PGU013237</name>
</gene>
<keyword evidence="2" id="KW-1185">Reference proteome</keyword>
<sequence>MKKLIYITYFNDELSSQESQSAETVSQGRDDILASVLGQEHPGRVRAGGKFSTITSFFKNNRRSRKTSVAHIKDVEAIVQERFSQQQQLLSQQQQE</sequence>
<protein>
    <submittedName>
        <fullName evidence="1">Uncharacterized protein</fullName>
    </submittedName>
</protein>
<comment type="caution">
    <text evidence="1">The sequence shown here is derived from an EMBL/GenBank/DDBJ whole genome shotgun (WGS) entry which is preliminary data.</text>
</comment>
<accession>A0ABR2LMV0</accession>
<evidence type="ECO:0000313" key="2">
    <source>
        <dbReference type="Proteomes" id="UP001412067"/>
    </source>
</evidence>
<dbReference type="EMBL" id="JBBWWR010000017">
    <property type="protein sequence ID" value="KAK8945630.1"/>
    <property type="molecule type" value="Genomic_DNA"/>
</dbReference>
<reference evidence="1 2" key="1">
    <citation type="journal article" date="2022" name="Nat. Plants">
        <title>Genomes of leafy and leafless Platanthera orchids illuminate the evolution of mycoheterotrophy.</title>
        <authorList>
            <person name="Li M.H."/>
            <person name="Liu K.W."/>
            <person name="Li Z."/>
            <person name="Lu H.C."/>
            <person name="Ye Q.L."/>
            <person name="Zhang D."/>
            <person name="Wang J.Y."/>
            <person name="Li Y.F."/>
            <person name="Zhong Z.M."/>
            <person name="Liu X."/>
            <person name="Yu X."/>
            <person name="Liu D.K."/>
            <person name="Tu X.D."/>
            <person name="Liu B."/>
            <person name="Hao Y."/>
            <person name="Liao X.Y."/>
            <person name="Jiang Y.T."/>
            <person name="Sun W.H."/>
            <person name="Chen J."/>
            <person name="Chen Y.Q."/>
            <person name="Ai Y."/>
            <person name="Zhai J.W."/>
            <person name="Wu S.S."/>
            <person name="Zhou Z."/>
            <person name="Hsiao Y.Y."/>
            <person name="Wu W.L."/>
            <person name="Chen Y.Y."/>
            <person name="Lin Y.F."/>
            <person name="Hsu J.L."/>
            <person name="Li C.Y."/>
            <person name="Wang Z.W."/>
            <person name="Zhao X."/>
            <person name="Zhong W.Y."/>
            <person name="Ma X.K."/>
            <person name="Ma L."/>
            <person name="Huang J."/>
            <person name="Chen G.Z."/>
            <person name="Huang M.Z."/>
            <person name="Huang L."/>
            <person name="Peng D.H."/>
            <person name="Luo Y.B."/>
            <person name="Zou S.Q."/>
            <person name="Chen S.P."/>
            <person name="Lan S."/>
            <person name="Tsai W.C."/>
            <person name="Van de Peer Y."/>
            <person name="Liu Z.J."/>
        </authorList>
    </citation>
    <scope>NUCLEOTIDE SEQUENCE [LARGE SCALE GENOMIC DNA]</scope>
    <source>
        <strain evidence="1">Lor288</strain>
    </source>
</reference>